<reference evidence="11 12" key="1">
    <citation type="journal article" date="2019" name="Sci. Data">
        <title>Hybrid genome assembly and annotation of Danionella translucida.</title>
        <authorList>
            <person name="Kadobianskyi M."/>
            <person name="Schulze L."/>
            <person name="Schuelke M."/>
            <person name="Judkewitz B."/>
        </authorList>
    </citation>
    <scope>NUCLEOTIDE SEQUENCE [LARGE SCALE GENOMIC DNA]</scope>
    <source>
        <strain evidence="11 12">Bolton</strain>
    </source>
</reference>
<evidence type="ECO:0000313" key="12">
    <source>
        <dbReference type="Proteomes" id="UP000316079"/>
    </source>
</evidence>
<dbReference type="EMBL" id="SRMA01026899">
    <property type="protein sequence ID" value="TRY65668.1"/>
    <property type="molecule type" value="Genomic_DNA"/>
</dbReference>
<dbReference type="GO" id="GO:0005634">
    <property type="term" value="C:nucleus"/>
    <property type="evidence" value="ECO:0007669"/>
    <property type="project" value="InterPro"/>
</dbReference>
<keyword evidence="4" id="KW-0132">Cell division</keyword>
<dbReference type="Gene3D" id="1.20.5.730">
    <property type="entry name" value="Single helix bin"/>
    <property type="match status" value="1"/>
</dbReference>
<feature type="domain" description="Shugoshin C-terminal" evidence="10">
    <location>
        <begin position="441"/>
        <end position="463"/>
    </location>
</feature>
<evidence type="ECO:0000256" key="8">
    <source>
        <dbReference type="ARBA" id="ARBA00023328"/>
    </source>
</evidence>
<feature type="region of interest" description="Disordered" evidence="9">
    <location>
        <begin position="101"/>
        <end position="235"/>
    </location>
</feature>
<protein>
    <recommendedName>
        <fullName evidence="10">Shugoshin C-terminal domain-containing protein</fullName>
    </recommendedName>
</protein>
<dbReference type="Proteomes" id="UP000316079">
    <property type="component" value="Unassembled WGS sequence"/>
</dbReference>
<dbReference type="GO" id="GO:0045132">
    <property type="term" value="P:meiotic chromosome segregation"/>
    <property type="evidence" value="ECO:0007669"/>
    <property type="project" value="InterPro"/>
</dbReference>
<comment type="similarity">
    <text evidence="2">Belongs to the shugoshin family.</text>
</comment>
<accession>A0A553NJS4</accession>
<sequence length="499" mass="56729">GLPKPLLLKSVQMNNKALAVALQMEREKVRQAQSVILQLKKERQALVFHLLILKRSLQEHKYAPGHNVQKSQYLLLMRPILPVQLRTADWECVSVGGSNRPVSLPPSVATRRKRRSQSRSGRRSSRFDSAKITDKCSQKRGGTEENQSETGKERVEAPEELQSDIRPNSEHPIIIQHSTPQHQNPRKKPKPELKRPWENSKPRARSKSRDRAQPRPRAPLHPQERSSSHSSVNANDTFDFDCEEAVHLTPFRAVNKPDEEDEALLEERKDVVERSVGVKSSSSSSSEDDSPYVPRVKNRRAFSPVIRRARSKRREKERLEMLNTENLGAESENAMDEQFPEHLTQAPLETELNLFTSQHSEAPSSLAREAELMMDSPMFTLPTTCSSSANQENERPLMMSHRRKGELVVRSCLGLALADVSNLSTVLMKSSCAASTPQSSGRKRRCTSSVNYKEPTLNSKLRRGDKFTDTRFLRSPIFKQKSRRSSIKEIYNESFVGCR</sequence>
<evidence type="ECO:0000259" key="10">
    <source>
        <dbReference type="Pfam" id="PF07557"/>
    </source>
</evidence>
<dbReference type="Pfam" id="PF07557">
    <property type="entry name" value="Shugoshin_C"/>
    <property type="match status" value="1"/>
</dbReference>
<dbReference type="OrthoDB" id="9901374at2759"/>
<keyword evidence="3" id="KW-0158">Chromosome</keyword>
<evidence type="ECO:0000256" key="9">
    <source>
        <dbReference type="SAM" id="MobiDB-lite"/>
    </source>
</evidence>
<evidence type="ECO:0000256" key="3">
    <source>
        <dbReference type="ARBA" id="ARBA00022454"/>
    </source>
</evidence>
<dbReference type="GO" id="GO:0000775">
    <property type="term" value="C:chromosome, centromeric region"/>
    <property type="evidence" value="ECO:0007669"/>
    <property type="project" value="UniProtKB-SubCell"/>
</dbReference>
<keyword evidence="6" id="KW-0175">Coiled coil</keyword>
<keyword evidence="8" id="KW-0137">Centromere</keyword>
<dbReference type="PANTHER" id="PTHR21577">
    <property type="entry name" value="SHUGOSHIN"/>
    <property type="match status" value="1"/>
</dbReference>
<dbReference type="GO" id="GO:0051301">
    <property type="term" value="P:cell division"/>
    <property type="evidence" value="ECO:0007669"/>
    <property type="project" value="UniProtKB-KW"/>
</dbReference>
<evidence type="ECO:0000256" key="1">
    <source>
        <dbReference type="ARBA" id="ARBA00004584"/>
    </source>
</evidence>
<keyword evidence="12" id="KW-1185">Reference proteome</keyword>
<feature type="region of interest" description="Disordered" evidence="9">
    <location>
        <begin position="266"/>
        <end position="294"/>
    </location>
</feature>
<name>A0A553NJS4_9TELE</name>
<dbReference type="InterPro" id="IPR011515">
    <property type="entry name" value="Shugoshin_C"/>
</dbReference>
<dbReference type="PANTHER" id="PTHR21577:SF3">
    <property type="entry name" value="SHUGOSHIN 1-RELATED"/>
    <property type="match status" value="1"/>
</dbReference>
<feature type="non-terminal residue" evidence="11">
    <location>
        <position position="1"/>
    </location>
</feature>
<organism evidence="11 12">
    <name type="scientific">Danionella cerebrum</name>
    <dbReference type="NCBI Taxonomy" id="2873325"/>
    <lineage>
        <taxon>Eukaryota</taxon>
        <taxon>Metazoa</taxon>
        <taxon>Chordata</taxon>
        <taxon>Craniata</taxon>
        <taxon>Vertebrata</taxon>
        <taxon>Euteleostomi</taxon>
        <taxon>Actinopterygii</taxon>
        <taxon>Neopterygii</taxon>
        <taxon>Teleostei</taxon>
        <taxon>Ostariophysi</taxon>
        <taxon>Cypriniformes</taxon>
        <taxon>Danionidae</taxon>
        <taxon>Danioninae</taxon>
        <taxon>Danionella</taxon>
    </lineage>
</organism>
<feature type="compositionally biased region" description="Basic residues" evidence="9">
    <location>
        <begin position="110"/>
        <end position="124"/>
    </location>
</feature>
<keyword evidence="7" id="KW-0131">Cell cycle</keyword>
<evidence type="ECO:0000256" key="7">
    <source>
        <dbReference type="ARBA" id="ARBA00023306"/>
    </source>
</evidence>
<feature type="compositionally biased region" description="Basic and acidic residues" evidence="9">
    <location>
        <begin position="125"/>
        <end position="143"/>
    </location>
</feature>
<proteinExistence type="inferred from homology"/>
<dbReference type="STRING" id="623744.A0A553NJS4"/>
<dbReference type="InterPro" id="IPR038889">
    <property type="entry name" value="Shugoshin1/2"/>
</dbReference>
<comment type="subcellular location">
    <subcellularLocation>
        <location evidence="1">Chromosome</location>
        <location evidence="1">Centromere</location>
    </subcellularLocation>
</comment>
<feature type="compositionally biased region" description="Basic and acidic residues" evidence="9">
    <location>
        <begin position="190"/>
        <end position="213"/>
    </location>
</feature>
<dbReference type="AlphaFoldDB" id="A0A553NJS4"/>
<gene>
    <name evidence="11" type="ORF">DNTS_005524</name>
</gene>
<keyword evidence="5" id="KW-0159">Chromosome partition</keyword>
<evidence type="ECO:0000256" key="4">
    <source>
        <dbReference type="ARBA" id="ARBA00022618"/>
    </source>
</evidence>
<evidence type="ECO:0000256" key="2">
    <source>
        <dbReference type="ARBA" id="ARBA00010845"/>
    </source>
</evidence>
<evidence type="ECO:0000256" key="6">
    <source>
        <dbReference type="ARBA" id="ARBA00023054"/>
    </source>
</evidence>
<evidence type="ECO:0000313" key="11">
    <source>
        <dbReference type="EMBL" id="TRY65668.1"/>
    </source>
</evidence>
<comment type="caution">
    <text evidence="11">The sequence shown here is derived from an EMBL/GenBank/DDBJ whole genome shotgun (WGS) entry which is preliminary data.</text>
</comment>
<evidence type="ECO:0000256" key="5">
    <source>
        <dbReference type="ARBA" id="ARBA00022829"/>
    </source>
</evidence>